<name>A0A2M4B4K7_9DIPT</name>
<feature type="signal peptide" evidence="1">
    <location>
        <begin position="1"/>
        <end position="26"/>
    </location>
</feature>
<protein>
    <submittedName>
        <fullName evidence="2">Putative secreted protein</fullName>
    </submittedName>
</protein>
<evidence type="ECO:0000256" key="1">
    <source>
        <dbReference type="SAM" id="SignalP"/>
    </source>
</evidence>
<dbReference type="EMBL" id="GGFK01014437">
    <property type="protein sequence ID" value="MBW47758.1"/>
    <property type="molecule type" value="Transcribed_RNA"/>
</dbReference>
<feature type="chain" id="PRO_5014643208" evidence="1">
    <location>
        <begin position="27"/>
        <end position="121"/>
    </location>
</feature>
<proteinExistence type="predicted"/>
<dbReference type="AlphaFoldDB" id="A0A2M4B4K7"/>
<sequence length="121" mass="12771">MVIYFFSNLKSLCLFFSRSLVALTLAVAPGGMAPDDSRTSASVLTPSSTLAKGKGECWSKGNGLKNGSGMERYYAAAAAAAASGLELMNEWPTERERDTGSMNGHGHAPRTVRVCVCTCVC</sequence>
<reference evidence="2" key="1">
    <citation type="submission" date="2018-01" db="EMBL/GenBank/DDBJ databases">
        <title>An insight into the sialome of Amazonian anophelines.</title>
        <authorList>
            <person name="Ribeiro J.M."/>
            <person name="Scarpassa V."/>
            <person name="Calvo E."/>
        </authorList>
    </citation>
    <scope>NUCLEOTIDE SEQUENCE</scope>
    <source>
        <tissue evidence="2">Salivary glands</tissue>
    </source>
</reference>
<organism evidence="2">
    <name type="scientific">Anopheles triannulatus</name>
    <dbReference type="NCBI Taxonomy" id="58253"/>
    <lineage>
        <taxon>Eukaryota</taxon>
        <taxon>Metazoa</taxon>
        <taxon>Ecdysozoa</taxon>
        <taxon>Arthropoda</taxon>
        <taxon>Hexapoda</taxon>
        <taxon>Insecta</taxon>
        <taxon>Pterygota</taxon>
        <taxon>Neoptera</taxon>
        <taxon>Endopterygota</taxon>
        <taxon>Diptera</taxon>
        <taxon>Nematocera</taxon>
        <taxon>Culicoidea</taxon>
        <taxon>Culicidae</taxon>
        <taxon>Anophelinae</taxon>
        <taxon>Anopheles</taxon>
    </lineage>
</organism>
<accession>A0A2M4B4K7</accession>
<evidence type="ECO:0000313" key="2">
    <source>
        <dbReference type="EMBL" id="MBW47758.1"/>
    </source>
</evidence>
<keyword evidence="1" id="KW-0732">Signal</keyword>